<dbReference type="Gene3D" id="1.25.40.10">
    <property type="entry name" value="Tetratricopeptide repeat domain"/>
    <property type="match status" value="1"/>
</dbReference>
<dbReference type="EMBL" id="MCGE01000003">
    <property type="protein sequence ID" value="ORZ23104.1"/>
    <property type="molecule type" value="Genomic_DNA"/>
</dbReference>
<feature type="compositionally biased region" description="Low complexity" evidence="1">
    <location>
        <begin position="220"/>
        <end position="237"/>
    </location>
</feature>
<dbReference type="Pfam" id="PF08238">
    <property type="entry name" value="Sel1"/>
    <property type="match status" value="4"/>
</dbReference>
<organism evidence="2 3">
    <name type="scientific">Absidia repens</name>
    <dbReference type="NCBI Taxonomy" id="90262"/>
    <lineage>
        <taxon>Eukaryota</taxon>
        <taxon>Fungi</taxon>
        <taxon>Fungi incertae sedis</taxon>
        <taxon>Mucoromycota</taxon>
        <taxon>Mucoromycotina</taxon>
        <taxon>Mucoromycetes</taxon>
        <taxon>Mucorales</taxon>
        <taxon>Cunninghamellaceae</taxon>
        <taxon>Absidia</taxon>
    </lineage>
</organism>
<dbReference type="InterPro" id="IPR052945">
    <property type="entry name" value="Mitotic_Regulator"/>
</dbReference>
<dbReference type="OrthoDB" id="2148946at2759"/>
<feature type="region of interest" description="Disordered" evidence="1">
    <location>
        <begin position="79"/>
        <end position="100"/>
    </location>
</feature>
<evidence type="ECO:0008006" key="4">
    <source>
        <dbReference type="Google" id="ProtNLM"/>
    </source>
</evidence>
<sequence>MFKKLQHKPSNTSFHFVTPNSRTIPDSPSTDMYNTTATEPLAPRQYHSSQPQQSQHLSTRISSLPYDSLYDTYGGRESLIDPVQHDASPQASGTSRQTFIEPNKSTMMQSSVTPLSLYGSQQLLDSGYNYQQHPESSFGNIDFFQSTSDIESMAGSDMHVKRPSTIIQPRMQHVEMPVKIEKVNGLYAQASHATIENSFGQQQQSYCQETDDFILRPVPSRSTHSASTSSMSSNQSKSSKHPQPLPPLVIPPTPSRSVSSPHGTLAHSIPATSSVSPYQRSPLPSSSQLTPSLTPGSYGSSPVTVSPHTPSTTRQYLKSPTVASPSFPSQQVSANQHHHQQQSSGNNSNNSGRKKDAPESEGEALLLEGIKYHESGKLEQATYYFHKAAQLQMPMAMFFYGVSLRHGWGCQKNEQVAFQYIQKAAEHAVLDLNSLSKTVNRSASKGELIMSIYELGVSFRHGWGCRKNKETAVYFFKIAADLGDADAQNDLGHCYYHGQGVKKDVPMAAKYYRKADKQGHGIMGNSWIWKKKYDPK</sequence>
<protein>
    <recommendedName>
        <fullName evidence="4">HCP-like protein</fullName>
    </recommendedName>
</protein>
<feature type="compositionally biased region" description="Low complexity" evidence="1">
    <location>
        <begin position="329"/>
        <end position="351"/>
    </location>
</feature>
<dbReference type="SUPFAM" id="SSF81901">
    <property type="entry name" value="HCP-like"/>
    <property type="match status" value="1"/>
</dbReference>
<dbReference type="GO" id="GO:0032153">
    <property type="term" value="C:cell division site"/>
    <property type="evidence" value="ECO:0007669"/>
    <property type="project" value="TreeGrafter"/>
</dbReference>
<dbReference type="PANTHER" id="PTHR43628">
    <property type="entry name" value="ACTIVATOR OF C KINASE PROTEIN 1-RELATED"/>
    <property type="match status" value="1"/>
</dbReference>
<dbReference type="GO" id="GO:0010972">
    <property type="term" value="P:negative regulation of G2/M transition of mitotic cell cycle"/>
    <property type="evidence" value="ECO:0007669"/>
    <property type="project" value="TreeGrafter"/>
</dbReference>
<dbReference type="STRING" id="90262.A0A1X2IVN1"/>
<proteinExistence type="predicted"/>
<feature type="region of interest" description="Disordered" evidence="1">
    <location>
        <begin position="1"/>
        <end position="61"/>
    </location>
</feature>
<gene>
    <name evidence="2" type="ORF">BCR42DRAFT_432785</name>
</gene>
<feature type="compositionally biased region" description="Low complexity" evidence="1">
    <location>
        <begin position="276"/>
        <end position="313"/>
    </location>
</feature>
<feature type="compositionally biased region" description="Low complexity" evidence="1">
    <location>
        <begin position="45"/>
        <end position="58"/>
    </location>
</feature>
<evidence type="ECO:0000313" key="3">
    <source>
        <dbReference type="Proteomes" id="UP000193560"/>
    </source>
</evidence>
<feature type="compositionally biased region" description="Pro residues" evidence="1">
    <location>
        <begin position="243"/>
        <end position="254"/>
    </location>
</feature>
<dbReference type="Proteomes" id="UP000193560">
    <property type="component" value="Unassembled WGS sequence"/>
</dbReference>
<keyword evidence="3" id="KW-1185">Reference proteome</keyword>
<accession>A0A1X2IVN1</accession>
<feature type="compositionally biased region" description="Polar residues" evidence="1">
    <location>
        <begin position="314"/>
        <end position="328"/>
    </location>
</feature>
<reference evidence="2 3" key="1">
    <citation type="submission" date="2016-07" db="EMBL/GenBank/DDBJ databases">
        <title>Pervasive Adenine N6-methylation of Active Genes in Fungi.</title>
        <authorList>
            <consortium name="DOE Joint Genome Institute"/>
            <person name="Mondo S.J."/>
            <person name="Dannebaum R.O."/>
            <person name="Kuo R.C."/>
            <person name="Labutti K."/>
            <person name="Haridas S."/>
            <person name="Kuo A."/>
            <person name="Salamov A."/>
            <person name="Ahrendt S.R."/>
            <person name="Lipzen A."/>
            <person name="Sullivan W."/>
            <person name="Andreopoulos W.B."/>
            <person name="Clum A."/>
            <person name="Lindquist E."/>
            <person name="Daum C."/>
            <person name="Ramamoorthy G.K."/>
            <person name="Gryganskyi A."/>
            <person name="Culley D."/>
            <person name="Magnuson J.K."/>
            <person name="James T.Y."/>
            <person name="O'Malley M.A."/>
            <person name="Stajich J.E."/>
            <person name="Spatafora J.W."/>
            <person name="Visel A."/>
            <person name="Grigoriev I.V."/>
        </authorList>
    </citation>
    <scope>NUCLEOTIDE SEQUENCE [LARGE SCALE GENOMIC DNA]</scope>
    <source>
        <strain evidence="2 3">NRRL 1336</strain>
    </source>
</reference>
<feature type="region of interest" description="Disordered" evidence="1">
    <location>
        <begin position="218"/>
        <end position="361"/>
    </location>
</feature>
<dbReference type="SMART" id="SM00671">
    <property type="entry name" value="SEL1"/>
    <property type="match status" value="4"/>
</dbReference>
<dbReference type="InterPro" id="IPR011990">
    <property type="entry name" value="TPR-like_helical_dom_sf"/>
</dbReference>
<feature type="compositionally biased region" description="Polar residues" evidence="1">
    <location>
        <begin position="87"/>
        <end position="100"/>
    </location>
</feature>
<name>A0A1X2IVN1_9FUNG</name>
<evidence type="ECO:0000313" key="2">
    <source>
        <dbReference type="EMBL" id="ORZ23104.1"/>
    </source>
</evidence>
<dbReference type="InterPro" id="IPR006597">
    <property type="entry name" value="Sel1-like"/>
</dbReference>
<comment type="caution">
    <text evidence="2">The sequence shown here is derived from an EMBL/GenBank/DDBJ whole genome shotgun (WGS) entry which is preliminary data.</text>
</comment>
<dbReference type="AlphaFoldDB" id="A0A1X2IVN1"/>
<dbReference type="PANTHER" id="PTHR43628:SF1">
    <property type="entry name" value="CHITIN SYNTHASE REGULATORY FACTOR 2-RELATED"/>
    <property type="match status" value="1"/>
</dbReference>
<feature type="compositionally biased region" description="Polar residues" evidence="1">
    <location>
        <begin position="8"/>
        <end position="38"/>
    </location>
</feature>
<evidence type="ECO:0000256" key="1">
    <source>
        <dbReference type="SAM" id="MobiDB-lite"/>
    </source>
</evidence>